<dbReference type="SMART" id="SM00028">
    <property type="entry name" value="TPR"/>
    <property type="match status" value="3"/>
</dbReference>
<accession>A0A6S7GYM0</accession>
<feature type="compositionally biased region" description="Basic residues" evidence="5">
    <location>
        <begin position="52"/>
        <end position="63"/>
    </location>
</feature>
<dbReference type="SUPFAM" id="SSF48452">
    <property type="entry name" value="TPR-like"/>
    <property type="match status" value="1"/>
</dbReference>
<feature type="region of interest" description="Disordered" evidence="5">
    <location>
        <begin position="270"/>
        <end position="289"/>
    </location>
</feature>
<gene>
    <name evidence="7" type="ORF">PACLA_8A001559</name>
</gene>
<comment type="similarity">
    <text evidence="3">Belongs to the RPAP3 family.</text>
</comment>
<proteinExistence type="inferred from homology"/>
<feature type="region of interest" description="Disordered" evidence="5">
    <location>
        <begin position="240"/>
        <end position="262"/>
    </location>
</feature>
<dbReference type="PANTHER" id="PTHR46423">
    <property type="entry name" value="RNA POLYMERASE II-ASSOCIATED PROTEIN 3"/>
    <property type="match status" value="1"/>
</dbReference>
<keyword evidence="8" id="KW-1185">Reference proteome</keyword>
<reference evidence="7" key="1">
    <citation type="submission" date="2020-04" db="EMBL/GenBank/DDBJ databases">
        <authorList>
            <person name="Alioto T."/>
            <person name="Alioto T."/>
            <person name="Gomez Garrido J."/>
        </authorList>
    </citation>
    <scope>NUCLEOTIDE SEQUENCE</scope>
    <source>
        <strain evidence="7">A484AB</strain>
    </source>
</reference>
<dbReference type="InterPro" id="IPR025986">
    <property type="entry name" value="RPAP3-like_C"/>
</dbReference>
<dbReference type="Proteomes" id="UP001152795">
    <property type="component" value="Unassembled WGS sequence"/>
</dbReference>
<dbReference type="InterPro" id="IPR051966">
    <property type="entry name" value="RPAP3"/>
</dbReference>
<feature type="region of interest" description="Disordered" evidence="5">
    <location>
        <begin position="36"/>
        <end position="70"/>
    </location>
</feature>
<protein>
    <recommendedName>
        <fullName evidence="4">RNA polymerase II-associated protein 3</fullName>
    </recommendedName>
</protein>
<dbReference type="Gene3D" id="1.25.40.10">
    <property type="entry name" value="Tetratricopeptide repeat domain"/>
    <property type="match status" value="1"/>
</dbReference>
<evidence type="ECO:0000313" key="8">
    <source>
        <dbReference type="Proteomes" id="UP001152795"/>
    </source>
</evidence>
<evidence type="ECO:0000256" key="5">
    <source>
        <dbReference type="SAM" id="MobiDB-lite"/>
    </source>
</evidence>
<dbReference type="EMBL" id="CACRXK020002925">
    <property type="protein sequence ID" value="CAB3996685.1"/>
    <property type="molecule type" value="Genomic_DNA"/>
</dbReference>
<comment type="caution">
    <text evidence="7">The sequence shown here is derived from an EMBL/GenBank/DDBJ whole genome shotgun (WGS) entry which is preliminary data.</text>
</comment>
<dbReference type="PANTHER" id="PTHR46423:SF1">
    <property type="entry name" value="RNA POLYMERASE II-ASSOCIATED PROTEIN 3"/>
    <property type="match status" value="1"/>
</dbReference>
<keyword evidence="1" id="KW-0677">Repeat</keyword>
<evidence type="ECO:0000313" key="7">
    <source>
        <dbReference type="EMBL" id="CAB3996685.1"/>
    </source>
</evidence>
<dbReference type="InterPro" id="IPR019734">
    <property type="entry name" value="TPR_rpt"/>
</dbReference>
<evidence type="ECO:0000256" key="4">
    <source>
        <dbReference type="ARBA" id="ARBA00040133"/>
    </source>
</evidence>
<evidence type="ECO:0000256" key="1">
    <source>
        <dbReference type="ARBA" id="ARBA00022737"/>
    </source>
</evidence>
<evidence type="ECO:0000259" key="6">
    <source>
        <dbReference type="Pfam" id="PF13877"/>
    </source>
</evidence>
<feature type="region of interest" description="Disordered" evidence="5">
    <location>
        <begin position="333"/>
        <end position="385"/>
    </location>
</feature>
<dbReference type="Pfam" id="PF13181">
    <property type="entry name" value="TPR_8"/>
    <property type="match status" value="1"/>
</dbReference>
<evidence type="ECO:0000256" key="2">
    <source>
        <dbReference type="ARBA" id="ARBA00022803"/>
    </source>
</evidence>
<dbReference type="GO" id="GO:0101031">
    <property type="term" value="C:protein folding chaperone complex"/>
    <property type="evidence" value="ECO:0007669"/>
    <property type="project" value="TreeGrafter"/>
</dbReference>
<dbReference type="OrthoDB" id="629492at2759"/>
<feature type="compositionally biased region" description="Basic and acidic residues" evidence="5">
    <location>
        <begin position="333"/>
        <end position="350"/>
    </location>
</feature>
<keyword evidence="2" id="KW-0802">TPR repeat</keyword>
<dbReference type="InterPro" id="IPR011990">
    <property type="entry name" value="TPR-like_helical_dom_sf"/>
</dbReference>
<dbReference type="AlphaFoldDB" id="A0A6S7GYM0"/>
<dbReference type="PROSITE" id="PS50005">
    <property type="entry name" value="TPR"/>
    <property type="match status" value="2"/>
</dbReference>
<dbReference type="Pfam" id="PF13877">
    <property type="entry name" value="RPAP3_C"/>
    <property type="match status" value="1"/>
</dbReference>
<name>A0A6S7GYM0_PARCT</name>
<feature type="compositionally biased region" description="Low complexity" evidence="5">
    <location>
        <begin position="368"/>
        <end position="384"/>
    </location>
</feature>
<sequence length="523" mass="59352">MADAVNLQFQVRQNNEELQDFLKDLYQWEDEVQTKDKLLVNSKTPADSSHPVRNKPRKKKPKSILKQTPTETKLKGSDFQAWDKYDVDKALKEIDDEEDLETHSTSDDSEDEDIVEHRRLQQALFEKEKGNDLFKEGKYEAAINRYTTAIGLDPYNAILPANRAMALIKVQRYGAAIQDCDTALELDNTYVKAYARRASAKQSLGRLKEAMEDYEQLLNVEPGNKQALDGIEKVTKMLAKQSQGSSKKEGQPIAELPKKPMKRYLIEEIGSASSDEEELGLDKDSQNTSLEDTSGLIQTLNHLSLPSQAPVNNTTSVPVKTIGENTEYSKTIEDHNHLTKPANTDEHDTDTASQHESSEPLQHRPTISKETSTGTSSLTTTVPSNSCHNGEATIWELTPPLSSIQFQTTWKRLEKNPELLYSYMKIIPPDHLPKVLGESVESSFLMKIFSILSDFYVRDCRSVFNELKNISQVKRFSMTLMFLSTKEKSVINDLFDYMEKLSDNEKTFTDNELHALKIKYGVR</sequence>
<evidence type="ECO:0000256" key="3">
    <source>
        <dbReference type="ARBA" id="ARBA00038275"/>
    </source>
</evidence>
<organism evidence="7 8">
    <name type="scientific">Paramuricea clavata</name>
    <name type="common">Red gorgonian</name>
    <name type="synonym">Violescent sea-whip</name>
    <dbReference type="NCBI Taxonomy" id="317549"/>
    <lineage>
        <taxon>Eukaryota</taxon>
        <taxon>Metazoa</taxon>
        <taxon>Cnidaria</taxon>
        <taxon>Anthozoa</taxon>
        <taxon>Octocorallia</taxon>
        <taxon>Malacalcyonacea</taxon>
        <taxon>Plexauridae</taxon>
        <taxon>Paramuricea</taxon>
    </lineage>
</organism>
<feature type="domain" description="RNA-polymerase II-associated protein 3-like C-terminal" evidence="6">
    <location>
        <begin position="399"/>
        <end position="488"/>
    </location>
</feature>